<gene>
    <name evidence="1" type="ORF">VQ7734_02806</name>
</gene>
<protein>
    <recommendedName>
        <fullName evidence="3">Porin</fullName>
    </recommendedName>
</protein>
<evidence type="ECO:0000313" key="2">
    <source>
        <dbReference type="Proteomes" id="UP000184600"/>
    </source>
</evidence>
<evidence type="ECO:0000313" key="1">
    <source>
        <dbReference type="EMBL" id="SHO57037.1"/>
    </source>
</evidence>
<keyword evidence="2" id="KW-1185">Reference proteome</keyword>
<dbReference type="AlphaFoldDB" id="A0A1M7YWK3"/>
<reference evidence="2" key="1">
    <citation type="submission" date="2016-12" db="EMBL/GenBank/DDBJ databases">
        <authorList>
            <person name="Rodrigo-Torres L."/>
            <person name="Arahal R.D."/>
            <person name="Lucena T."/>
        </authorList>
    </citation>
    <scope>NUCLEOTIDE SEQUENCE [LARGE SCALE GENOMIC DNA]</scope>
</reference>
<proteinExistence type="predicted"/>
<dbReference type="Proteomes" id="UP000184600">
    <property type="component" value="Unassembled WGS sequence"/>
</dbReference>
<sequence>MEIKKRVITTCIGLSLVSMGAVSGELNSMTNEVQQRDFRDGSSHTEWTLGKGSYKLSDTYKFWFDVDRDFFDNKDSANQVGWDTEFGVAQKAGEFAGFDVTLNYIYRYDARWAHSNRNKGWTQNQYIFSPYLDKTVSLFGKDMDFGIEIWSQVGTKDEQSLQDISGVETNFYLSGDLSDSWNLSLAWYNFNYYDKAEDEYDYQVGTEDYLTYSLPLGAGFTFKIENYIEAYYTPDSEYTWASAHIEPALHFKQSFNDHISFHAKVSYEVVDWEYERSDNVTNYNDTSNNEMQVLIGITVK</sequence>
<evidence type="ECO:0008006" key="3">
    <source>
        <dbReference type="Google" id="ProtNLM"/>
    </source>
</evidence>
<organism evidence="1 2">
    <name type="scientific">Vibrio quintilis</name>
    <dbReference type="NCBI Taxonomy" id="1117707"/>
    <lineage>
        <taxon>Bacteria</taxon>
        <taxon>Pseudomonadati</taxon>
        <taxon>Pseudomonadota</taxon>
        <taxon>Gammaproteobacteria</taxon>
        <taxon>Vibrionales</taxon>
        <taxon>Vibrionaceae</taxon>
        <taxon>Vibrio</taxon>
    </lineage>
</organism>
<accession>A0A1M7YWK3</accession>
<name>A0A1M7YWK3_9VIBR</name>
<dbReference type="EMBL" id="FRFG01000031">
    <property type="protein sequence ID" value="SHO57037.1"/>
    <property type="molecule type" value="Genomic_DNA"/>
</dbReference>